<evidence type="ECO:0000313" key="1">
    <source>
        <dbReference type="EMBL" id="EXB82940.1"/>
    </source>
</evidence>
<dbReference type="AlphaFoldDB" id="W9RL80"/>
<sequence>MRSRKILSDLENILPGEDGFVEVHFPAKIQDQQRGCNLLAVFPKFPNSQSIESHQLLAAPATSSHNPCKITEPTV</sequence>
<reference evidence="2" key="1">
    <citation type="submission" date="2013-01" db="EMBL/GenBank/DDBJ databases">
        <title>Draft Genome Sequence of a Mulberry Tree, Morus notabilis C.K. Schneid.</title>
        <authorList>
            <person name="He N."/>
            <person name="Zhao S."/>
        </authorList>
    </citation>
    <scope>NUCLEOTIDE SEQUENCE</scope>
</reference>
<accession>W9RL80</accession>
<name>W9RL80_9ROSA</name>
<dbReference type="EMBL" id="KE344875">
    <property type="protein sequence ID" value="EXB82940.1"/>
    <property type="molecule type" value="Genomic_DNA"/>
</dbReference>
<organism evidence="1 2">
    <name type="scientific">Morus notabilis</name>
    <dbReference type="NCBI Taxonomy" id="981085"/>
    <lineage>
        <taxon>Eukaryota</taxon>
        <taxon>Viridiplantae</taxon>
        <taxon>Streptophyta</taxon>
        <taxon>Embryophyta</taxon>
        <taxon>Tracheophyta</taxon>
        <taxon>Spermatophyta</taxon>
        <taxon>Magnoliopsida</taxon>
        <taxon>eudicotyledons</taxon>
        <taxon>Gunneridae</taxon>
        <taxon>Pentapetalae</taxon>
        <taxon>rosids</taxon>
        <taxon>fabids</taxon>
        <taxon>Rosales</taxon>
        <taxon>Moraceae</taxon>
        <taxon>Moreae</taxon>
        <taxon>Morus</taxon>
    </lineage>
</organism>
<dbReference type="Proteomes" id="UP000030645">
    <property type="component" value="Unassembled WGS sequence"/>
</dbReference>
<keyword evidence="2" id="KW-1185">Reference proteome</keyword>
<gene>
    <name evidence="1" type="ORF">L484_003801</name>
</gene>
<proteinExistence type="predicted"/>
<evidence type="ECO:0000313" key="2">
    <source>
        <dbReference type="Proteomes" id="UP000030645"/>
    </source>
</evidence>
<protein>
    <submittedName>
        <fullName evidence="1">Uncharacterized protein</fullName>
    </submittedName>
</protein>